<comment type="similarity">
    <text evidence="12">Belongs to the G-protein coupled receptor 1 family.</text>
</comment>
<dbReference type="PROSITE" id="PS50262">
    <property type="entry name" value="G_PROTEIN_RECEP_F1_2"/>
    <property type="match status" value="1"/>
</dbReference>
<feature type="transmembrane region" description="Helical" evidence="13">
    <location>
        <begin position="96"/>
        <end position="116"/>
    </location>
</feature>
<keyword evidence="9 12" id="KW-0675">Receptor</keyword>
<dbReference type="SUPFAM" id="SSF81321">
    <property type="entry name" value="Family A G protein-coupled receptor-like"/>
    <property type="match status" value="1"/>
</dbReference>
<dbReference type="GO" id="GO:0004930">
    <property type="term" value="F:G protein-coupled receptor activity"/>
    <property type="evidence" value="ECO:0007669"/>
    <property type="project" value="UniProtKB-KW"/>
</dbReference>
<evidence type="ECO:0000256" key="1">
    <source>
        <dbReference type="ARBA" id="ARBA00004651"/>
    </source>
</evidence>
<keyword evidence="4 12" id="KW-0812">Transmembrane</keyword>
<evidence type="ECO:0000313" key="16">
    <source>
        <dbReference type="Proteomes" id="UP000586671"/>
    </source>
</evidence>
<evidence type="ECO:0000256" key="10">
    <source>
        <dbReference type="ARBA" id="ARBA00023180"/>
    </source>
</evidence>
<evidence type="ECO:0000256" key="2">
    <source>
        <dbReference type="ARBA" id="ARBA00022475"/>
    </source>
</evidence>
<dbReference type="GO" id="GO:0005886">
    <property type="term" value="C:plasma membrane"/>
    <property type="evidence" value="ECO:0007669"/>
    <property type="project" value="UniProtKB-SubCell"/>
</dbReference>
<evidence type="ECO:0000256" key="4">
    <source>
        <dbReference type="ARBA" id="ARBA00022692"/>
    </source>
</evidence>
<feature type="transmembrane region" description="Helical" evidence="13">
    <location>
        <begin position="137"/>
        <end position="156"/>
    </location>
</feature>
<evidence type="ECO:0000256" key="6">
    <source>
        <dbReference type="ARBA" id="ARBA00022989"/>
    </source>
</evidence>
<proteinExistence type="inferred from homology"/>
<dbReference type="Proteomes" id="UP000586671">
    <property type="component" value="Unassembled WGS sequence"/>
</dbReference>
<dbReference type="InterPro" id="IPR017452">
    <property type="entry name" value="GPCR_Rhodpsn_7TM"/>
</dbReference>
<reference evidence="15 16" key="1">
    <citation type="submission" date="2019-09" db="EMBL/GenBank/DDBJ databases">
        <title>Bird 10,000 Genomes (B10K) Project - Family phase.</title>
        <authorList>
            <person name="Zhang G."/>
        </authorList>
    </citation>
    <scope>NUCLEOTIDE SEQUENCE [LARGE SCALE GENOMIC DNA]</scope>
    <source>
        <strain evidence="15">B10K-DU-012-55</strain>
        <tissue evidence="15">Muscle</tissue>
    </source>
</reference>
<keyword evidence="16" id="KW-1185">Reference proteome</keyword>
<dbReference type="PANTHER" id="PTHR26454:SF18">
    <property type="entry name" value="OLFACTORY RECEPTOR 6C76"/>
    <property type="match status" value="1"/>
</dbReference>
<accession>A0A7K5XG57</accession>
<evidence type="ECO:0000256" key="12">
    <source>
        <dbReference type="RuleBase" id="RU000688"/>
    </source>
</evidence>
<feature type="transmembrane region" description="Helical" evidence="13">
    <location>
        <begin position="58"/>
        <end position="76"/>
    </location>
</feature>
<feature type="non-terminal residue" evidence="15">
    <location>
        <position position="1"/>
    </location>
</feature>
<dbReference type="AlphaFoldDB" id="A0A7K5XG57"/>
<dbReference type="CDD" id="cd15912">
    <property type="entry name" value="7tmA_OR6C-like"/>
    <property type="match status" value="1"/>
</dbReference>
<dbReference type="InterPro" id="IPR000725">
    <property type="entry name" value="Olfact_rcpt"/>
</dbReference>
<dbReference type="InterPro" id="IPR047132">
    <property type="entry name" value="Olfact_rcpt_6C-like"/>
</dbReference>
<name>A0A7K5XG57_9CHAR</name>
<dbReference type="PANTHER" id="PTHR26454">
    <property type="entry name" value="OLFACTORY RECEPTOR"/>
    <property type="match status" value="1"/>
</dbReference>
<evidence type="ECO:0000256" key="8">
    <source>
        <dbReference type="ARBA" id="ARBA00023136"/>
    </source>
</evidence>
<dbReference type="GO" id="GO:0004984">
    <property type="term" value="F:olfactory receptor activity"/>
    <property type="evidence" value="ECO:0007669"/>
    <property type="project" value="InterPro"/>
</dbReference>
<keyword evidence="2 13" id="KW-1003">Cell membrane</keyword>
<comment type="caution">
    <text evidence="15">The sequence shown here is derived from an EMBL/GenBank/DDBJ whole genome shotgun (WGS) entry which is preliminary data.</text>
</comment>
<feature type="domain" description="G-protein coupled receptors family 1 profile" evidence="14">
    <location>
        <begin position="39"/>
        <end position="287"/>
    </location>
</feature>
<dbReference type="PRINTS" id="PR00245">
    <property type="entry name" value="OLFACTORYR"/>
</dbReference>
<feature type="transmembrane region" description="Helical" evidence="13">
    <location>
        <begin position="269"/>
        <end position="289"/>
    </location>
</feature>
<protein>
    <recommendedName>
        <fullName evidence="13">Olfactory receptor</fullName>
    </recommendedName>
</protein>
<dbReference type="PRINTS" id="PR00237">
    <property type="entry name" value="GPCRRHODOPSN"/>
</dbReference>
<dbReference type="InterPro" id="IPR000276">
    <property type="entry name" value="GPCR_Rhodpsn"/>
</dbReference>
<feature type="transmembrane region" description="Helical" evidence="13">
    <location>
        <begin position="23"/>
        <end position="46"/>
    </location>
</feature>
<evidence type="ECO:0000256" key="3">
    <source>
        <dbReference type="ARBA" id="ARBA00022606"/>
    </source>
</evidence>
<gene>
    <name evidence="15" type="primary">Olfr49_0</name>
    <name evidence="15" type="ORF">DROARD_R14791</name>
</gene>
<organism evidence="15 16">
    <name type="scientific">Dromas ardeola</name>
    <dbReference type="NCBI Taxonomy" id="458190"/>
    <lineage>
        <taxon>Eukaryota</taxon>
        <taxon>Metazoa</taxon>
        <taxon>Chordata</taxon>
        <taxon>Craniata</taxon>
        <taxon>Vertebrata</taxon>
        <taxon>Euteleostomi</taxon>
        <taxon>Archelosauria</taxon>
        <taxon>Archosauria</taxon>
        <taxon>Dinosauria</taxon>
        <taxon>Saurischia</taxon>
        <taxon>Theropoda</taxon>
        <taxon>Coelurosauria</taxon>
        <taxon>Aves</taxon>
        <taxon>Neognathae</taxon>
        <taxon>Neoaves</taxon>
        <taxon>Charadriiformes</taxon>
        <taxon>Dromadidae</taxon>
        <taxon>Dromas</taxon>
    </lineage>
</organism>
<evidence type="ECO:0000259" key="14">
    <source>
        <dbReference type="PROSITE" id="PS50262"/>
    </source>
</evidence>
<feature type="transmembrane region" description="Helical" evidence="13">
    <location>
        <begin position="199"/>
        <end position="223"/>
    </location>
</feature>
<dbReference type="FunFam" id="1.20.1070.10:FF:000010">
    <property type="entry name" value="Olfactory receptor"/>
    <property type="match status" value="1"/>
</dbReference>
<dbReference type="Pfam" id="PF13853">
    <property type="entry name" value="7tm_4"/>
    <property type="match status" value="1"/>
</dbReference>
<dbReference type="EMBL" id="VYZM01010451">
    <property type="protein sequence ID" value="NWU52004.1"/>
    <property type="molecule type" value="Genomic_DNA"/>
</dbReference>
<keyword evidence="5 13" id="KW-0552">Olfaction</keyword>
<evidence type="ECO:0000256" key="9">
    <source>
        <dbReference type="ARBA" id="ARBA00023170"/>
    </source>
</evidence>
<evidence type="ECO:0000313" key="15">
    <source>
        <dbReference type="EMBL" id="NWU52004.1"/>
    </source>
</evidence>
<keyword evidence="10" id="KW-0325">Glycoprotein</keyword>
<keyword evidence="3 13" id="KW-0716">Sensory transduction</keyword>
<comment type="subcellular location">
    <subcellularLocation>
        <location evidence="1 13">Cell membrane</location>
        <topology evidence="1 13">Multi-pass membrane protein</topology>
    </subcellularLocation>
</comment>
<keyword evidence="11 12" id="KW-0807">Transducer</keyword>
<sequence>MENQTMVKNFILVGFTAGRKLQIIIFVVLLIIYLSIIIGNLVIVTISIVDRGLHVPMYYFIWNFSLLEIGFTSSVIPKVLFNLASGERTISVTGCFVQFFLYFIFGMTEFLLLTAMSIDRYVTICHPLTYSTIMSNGFCSLLVLGSWGLSFVLLIGPSVAVFQLPFCNQNINHFFCDSAALVKLSCIKTSVLDLVNFSIAVFSLLGTLIITVLSYANIISTILHISSASGRQKAFSTCASHFIVVFMSYGSCIFIYVKPIHMGGLDISKGVAILNTVVSPLLNLFIFSLRNRHIQEALQKYLSMCSSYRTILRLMT</sequence>
<dbReference type="PROSITE" id="PS00237">
    <property type="entry name" value="G_PROTEIN_RECEP_F1_1"/>
    <property type="match status" value="1"/>
</dbReference>
<keyword evidence="8 13" id="KW-0472">Membrane</keyword>
<evidence type="ECO:0000256" key="7">
    <source>
        <dbReference type="ARBA" id="ARBA00023040"/>
    </source>
</evidence>
<evidence type="ECO:0000256" key="5">
    <source>
        <dbReference type="ARBA" id="ARBA00022725"/>
    </source>
</evidence>
<feature type="transmembrane region" description="Helical" evidence="13">
    <location>
        <begin position="235"/>
        <end position="257"/>
    </location>
</feature>
<dbReference type="Gene3D" id="1.20.1070.10">
    <property type="entry name" value="Rhodopsin 7-helix transmembrane proteins"/>
    <property type="match status" value="1"/>
</dbReference>
<evidence type="ECO:0000256" key="13">
    <source>
        <dbReference type="RuleBase" id="RU363047"/>
    </source>
</evidence>
<feature type="non-terminal residue" evidence="15">
    <location>
        <position position="316"/>
    </location>
</feature>
<keyword evidence="7 12" id="KW-0297">G-protein coupled receptor</keyword>
<keyword evidence="6 13" id="KW-1133">Transmembrane helix</keyword>
<evidence type="ECO:0000256" key="11">
    <source>
        <dbReference type="ARBA" id="ARBA00023224"/>
    </source>
</evidence>